<dbReference type="Gene3D" id="3.30.470.20">
    <property type="entry name" value="ATP-grasp fold, B domain"/>
    <property type="match status" value="1"/>
</dbReference>
<dbReference type="STRING" id="321267.SHM7688_02420"/>
<sequence length="423" mass="47072">MEPQERLGLARLTKMAFDGVDLMPLRAELLTKMEQGAEADGIFMDLSVIDQLYGNQEMGLAWQAKALARQRMFSTNRRGKLQPKVLVFAEPSHVGGNTPIEFLLQSSDFEIITYYPKMDSERDEPLPEHDVAFCAVPTDSAQAEAFFAKVRQLTQATGTQVVNLPAGPVDLERDALTEIFPYVRGLKFPKTERVDRDTLVAAVCNGFETQVLAQVGSYPYIIRPVGSHAGAGLAKVDTPEALVQYLAGQEALNFFVSEYVDYASFDGTFRKYRIVFVNGQAFPCHMAIADQWDLWYLNAQMEQSEAKRAEEAHFMARFERDFAKRHKEAFEALMSGVGLDYFGIDCAEDRDGNLVVFEADNALIVHDMDSEAVFPYKAAHMQEIFAAFDSMLRARSLTHIRDMAPMSGAGGHAGIDVAATALM</sequence>
<organism evidence="1 2">
    <name type="scientific">Shimia marina</name>
    <dbReference type="NCBI Taxonomy" id="321267"/>
    <lineage>
        <taxon>Bacteria</taxon>
        <taxon>Pseudomonadati</taxon>
        <taxon>Pseudomonadota</taxon>
        <taxon>Alphaproteobacteria</taxon>
        <taxon>Rhodobacterales</taxon>
        <taxon>Roseobacteraceae</taxon>
    </lineage>
</organism>
<dbReference type="OrthoDB" id="460582at2"/>
<dbReference type="GO" id="GO:0009432">
    <property type="term" value="P:SOS response"/>
    <property type="evidence" value="ECO:0007669"/>
    <property type="project" value="TreeGrafter"/>
</dbReference>
<protein>
    <submittedName>
        <fullName evidence="1">Glutathione synthase/Ribosomal protein S6 modification enzyme (Glutaminyl transferase)</fullName>
    </submittedName>
</protein>
<dbReference type="GO" id="GO:0005737">
    <property type="term" value="C:cytoplasm"/>
    <property type="evidence" value="ECO:0007669"/>
    <property type="project" value="TreeGrafter"/>
</dbReference>
<dbReference type="Proteomes" id="UP000054823">
    <property type="component" value="Unassembled WGS sequence"/>
</dbReference>
<dbReference type="AlphaFoldDB" id="A0A0P1ER65"/>
<proteinExistence type="predicted"/>
<keyword evidence="1" id="KW-0808">Transferase</keyword>
<evidence type="ECO:0000313" key="2">
    <source>
        <dbReference type="Proteomes" id="UP000054823"/>
    </source>
</evidence>
<dbReference type="PANTHER" id="PTHR21621:SF0">
    <property type="entry name" value="BETA-CITRYLGLUTAMATE SYNTHASE B-RELATED"/>
    <property type="match status" value="1"/>
</dbReference>
<dbReference type="EMBL" id="CYPW01000024">
    <property type="protein sequence ID" value="CUH52973.1"/>
    <property type="molecule type" value="Genomic_DNA"/>
</dbReference>
<accession>A0A0P1ER65</accession>
<name>A0A0P1ER65_9RHOB</name>
<dbReference type="SUPFAM" id="SSF56059">
    <property type="entry name" value="Glutathione synthetase ATP-binding domain-like"/>
    <property type="match status" value="1"/>
</dbReference>
<dbReference type="GO" id="GO:0018169">
    <property type="term" value="F:ribosomal S6-glutamic acid ligase activity"/>
    <property type="evidence" value="ECO:0007669"/>
    <property type="project" value="TreeGrafter"/>
</dbReference>
<gene>
    <name evidence="1" type="ORF">SHM7688_02420</name>
</gene>
<dbReference type="GO" id="GO:0016740">
    <property type="term" value="F:transferase activity"/>
    <property type="evidence" value="ECO:0007669"/>
    <property type="project" value="UniProtKB-KW"/>
</dbReference>
<reference evidence="1 2" key="1">
    <citation type="submission" date="2015-09" db="EMBL/GenBank/DDBJ databases">
        <authorList>
            <consortium name="Swine Surveillance"/>
        </authorList>
    </citation>
    <scope>NUCLEOTIDE SEQUENCE [LARGE SCALE GENOMIC DNA]</scope>
    <source>
        <strain evidence="1 2">CECT 7688</strain>
    </source>
</reference>
<dbReference type="RefSeq" id="WP_058240148.1">
    <property type="nucleotide sequence ID" value="NZ_CYPW01000024.1"/>
</dbReference>
<dbReference type="PANTHER" id="PTHR21621">
    <property type="entry name" value="RIBOSOMAL PROTEIN S6 MODIFICATION PROTEIN"/>
    <property type="match status" value="1"/>
</dbReference>
<evidence type="ECO:0000313" key="1">
    <source>
        <dbReference type="EMBL" id="CUH52973.1"/>
    </source>
</evidence>
<keyword evidence="2" id="KW-1185">Reference proteome</keyword>